<dbReference type="PROSITE" id="PS50005">
    <property type="entry name" value="TPR"/>
    <property type="match status" value="1"/>
</dbReference>
<evidence type="ECO:0000256" key="2">
    <source>
        <dbReference type="PROSITE-ProRule" id="PRU00339"/>
    </source>
</evidence>
<keyword evidence="1" id="KW-0677">Repeat</keyword>
<dbReference type="InterPro" id="IPR011990">
    <property type="entry name" value="TPR-like_helical_dom_sf"/>
</dbReference>
<sequence length="843" mass="90498">MSLPPPLPPHPNPSHRVSQQSVNSKPPLPPLPPDYQPDSQTHPLFAPMPERIMPSLPADITRTLDDAALTTPAMSSYQYQQQQQSYPPPHTVYQHPHSHPSRTASFQSYGDPYRGPSTPQPPPNLSGAGYPGGFARPDSTYNPNRARTPVAPYAPLQGSSGLGPVPGGFVPPAGYGAPPPPQSGPAFYPPPHHHQQQQQQQQQQQFHAPYTASNLPSAMENLSINPSTSQPKPPELTAPIPTVEKLLNAQRTLPHNPTAQTHLLWIRDTFFVIERLNPPSETGVISVTDAAQRGLITNAAHALLAICSAPNPPPEALFLRGILYSTGCAPDVSPRSPREAFRDFEAAARGGWAKAWFKLGRDYETVGDIARARDCFERGMRANIESCYYRMGMARLLGQLGLPASYNDALPLLHKAATLATIETPQPAYVYGLLLLGEFAQVQVPENVFFALALIPPGTNALTEARKYIEKAAYLGFAPAQYKLGHAYEYAIAPFEADPLLSVQWYSLASQQGEAEADMALSKWFLCGAEGAFEKDENLAFVFAEKAASKALPSAEFALGYYAEVGIGMHKDVEVAKAWYEKAIAHGNPDAPDRLAALSQPSPHALSRTEHEKITDDRLVRRRSQAKATAEAAGRIGTSNGRNDVLSTVRAQSGMPAIGEEPDQPPPPPPHHSQPQPQPQQRQPLRQSPGPIPGGPAPTSPSHTPAPSHTPPSHAHTLGPPTGQGAAGQHPRQFSELKRYTLTDGRPVDYGGSPPPQQPYAPTSGSGIQPGRAAGRPPGRRHGHENGPIPAPNQGNTGGAPGIQPVLEQPPPPPPAARPHAATTFAELGFQAGKAQDKDCIIM</sequence>
<keyword evidence="5" id="KW-1185">Reference proteome</keyword>
<feature type="compositionally biased region" description="Low complexity" evidence="3">
    <location>
        <begin position="167"/>
        <end position="176"/>
    </location>
</feature>
<dbReference type="InterPro" id="IPR051726">
    <property type="entry name" value="Chitin_Synth_Reg"/>
</dbReference>
<name>A0AAV5AQ62_9AGAM</name>
<dbReference type="Proteomes" id="UP001050691">
    <property type="component" value="Unassembled WGS sequence"/>
</dbReference>
<comment type="caution">
    <text evidence="4">The sequence shown here is derived from an EMBL/GenBank/DDBJ whole genome shotgun (WGS) entry which is preliminary data.</text>
</comment>
<feature type="region of interest" description="Disordered" evidence="3">
    <location>
        <begin position="218"/>
        <end position="237"/>
    </location>
</feature>
<feature type="compositionally biased region" description="Pro residues" evidence="3">
    <location>
        <begin position="177"/>
        <end position="190"/>
    </location>
</feature>
<feature type="repeat" description="TPR" evidence="2">
    <location>
        <begin position="353"/>
        <end position="386"/>
    </location>
</feature>
<proteinExistence type="predicted"/>
<dbReference type="AlphaFoldDB" id="A0AAV5AQ62"/>
<feature type="compositionally biased region" description="Pro residues" evidence="3">
    <location>
        <begin position="1"/>
        <end position="12"/>
    </location>
</feature>
<evidence type="ECO:0000313" key="5">
    <source>
        <dbReference type="Proteomes" id="UP001050691"/>
    </source>
</evidence>
<feature type="compositionally biased region" description="Pro residues" evidence="3">
    <location>
        <begin position="664"/>
        <end position="678"/>
    </location>
</feature>
<organism evidence="4 5">
    <name type="scientific">Clathrus columnatus</name>
    <dbReference type="NCBI Taxonomy" id="1419009"/>
    <lineage>
        <taxon>Eukaryota</taxon>
        <taxon>Fungi</taxon>
        <taxon>Dikarya</taxon>
        <taxon>Basidiomycota</taxon>
        <taxon>Agaricomycotina</taxon>
        <taxon>Agaricomycetes</taxon>
        <taxon>Phallomycetidae</taxon>
        <taxon>Phallales</taxon>
        <taxon>Clathraceae</taxon>
        <taxon>Clathrus</taxon>
    </lineage>
</organism>
<feature type="compositionally biased region" description="Low complexity" evidence="3">
    <location>
        <begin position="679"/>
        <end position="689"/>
    </location>
</feature>
<dbReference type="SMART" id="SM00671">
    <property type="entry name" value="SEL1"/>
    <property type="match status" value="6"/>
</dbReference>
<feature type="compositionally biased region" description="Low complexity" evidence="3">
    <location>
        <begin position="700"/>
        <end position="717"/>
    </location>
</feature>
<dbReference type="PANTHER" id="PTHR46430:SF2">
    <property type="entry name" value="CHITIN SYNTHASE REGULATORY FACTOR 4"/>
    <property type="match status" value="1"/>
</dbReference>
<feature type="region of interest" description="Disordered" evidence="3">
    <location>
        <begin position="1"/>
        <end position="207"/>
    </location>
</feature>
<accession>A0AAV5AQ62</accession>
<feature type="compositionally biased region" description="Pro residues" evidence="3">
    <location>
        <begin position="690"/>
        <end position="699"/>
    </location>
</feature>
<reference evidence="4" key="1">
    <citation type="submission" date="2021-10" db="EMBL/GenBank/DDBJ databases">
        <title>De novo Genome Assembly of Clathrus columnatus (Basidiomycota, Fungi) Using Illumina and Nanopore Sequence Data.</title>
        <authorList>
            <person name="Ogiso-Tanaka E."/>
            <person name="Itagaki H."/>
            <person name="Hosoya T."/>
            <person name="Hosaka K."/>
        </authorList>
    </citation>
    <scope>NUCLEOTIDE SEQUENCE</scope>
    <source>
        <strain evidence="4">MO-923</strain>
    </source>
</reference>
<evidence type="ECO:0000256" key="1">
    <source>
        <dbReference type="ARBA" id="ARBA00022737"/>
    </source>
</evidence>
<feature type="compositionally biased region" description="Low complexity" evidence="3">
    <location>
        <begin position="196"/>
        <end position="205"/>
    </location>
</feature>
<dbReference type="EMBL" id="BPWL01000010">
    <property type="protein sequence ID" value="GJJ14818.1"/>
    <property type="molecule type" value="Genomic_DNA"/>
</dbReference>
<feature type="compositionally biased region" description="Pro residues" evidence="3">
    <location>
        <begin position="26"/>
        <end position="35"/>
    </location>
</feature>
<dbReference type="Pfam" id="PF08238">
    <property type="entry name" value="Sel1"/>
    <property type="match status" value="5"/>
</dbReference>
<dbReference type="SUPFAM" id="SSF81901">
    <property type="entry name" value="HCP-like"/>
    <property type="match status" value="2"/>
</dbReference>
<feature type="compositionally biased region" description="Polar residues" evidence="3">
    <location>
        <begin position="218"/>
        <end position="230"/>
    </location>
</feature>
<feature type="compositionally biased region" description="Pro residues" evidence="3">
    <location>
        <begin position="808"/>
        <end position="817"/>
    </location>
</feature>
<feature type="region of interest" description="Disordered" evidence="3">
    <location>
        <begin position="591"/>
        <end position="821"/>
    </location>
</feature>
<feature type="compositionally biased region" description="Basic and acidic residues" evidence="3">
    <location>
        <begin position="607"/>
        <end position="619"/>
    </location>
</feature>
<protein>
    <submittedName>
        <fullName evidence="4">Uncharacterized protein</fullName>
    </submittedName>
</protein>
<keyword evidence="2" id="KW-0802">TPR repeat</keyword>
<dbReference type="InterPro" id="IPR019734">
    <property type="entry name" value="TPR_rpt"/>
</dbReference>
<evidence type="ECO:0000256" key="3">
    <source>
        <dbReference type="SAM" id="MobiDB-lite"/>
    </source>
</evidence>
<dbReference type="PANTHER" id="PTHR46430">
    <property type="entry name" value="PROTEIN SKT5-RELATED"/>
    <property type="match status" value="1"/>
</dbReference>
<gene>
    <name evidence="4" type="ORF">Clacol_009086</name>
</gene>
<evidence type="ECO:0000313" key="4">
    <source>
        <dbReference type="EMBL" id="GJJ14818.1"/>
    </source>
</evidence>
<feature type="compositionally biased region" description="Low complexity" evidence="3">
    <location>
        <begin position="75"/>
        <end position="85"/>
    </location>
</feature>
<dbReference type="Gene3D" id="1.25.40.10">
    <property type="entry name" value="Tetratricopeptide repeat domain"/>
    <property type="match status" value="1"/>
</dbReference>
<dbReference type="InterPro" id="IPR006597">
    <property type="entry name" value="Sel1-like"/>
</dbReference>
<feature type="compositionally biased region" description="Polar residues" evidence="3">
    <location>
        <begin position="637"/>
        <end position="651"/>
    </location>
</feature>